<evidence type="ECO:0000256" key="2">
    <source>
        <dbReference type="ARBA" id="ARBA00012438"/>
    </source>
</evidence>
<feature type="domain" description="Histidine kinase" evidence="6">
    <location>
        <begin position="342"/>
        <end position="565"/>
    </location>
</feature>
<dbReference type="Gene3D" id="3.30.450.20">
    <property type="entry name" value="PAS domain"/>
    <property type="match status" value="2"/>
</dbReference>
<dbReference type="SMART" id="SM00387">
    <property type="entry name" value="HATPase_c"/>
    <property type="match status" value="1"/>
</dbReference>
<gene>
    <name evidence="9" type="ORF">OOT00_07700</name>
</gene>
<dbReference type="InterPro" id="IPR003594">
    <property type="entry name" value="HATPase_dom"/>
</dbReference>
<dbReference type="EC" id="2.7.13.3" evidence="2"/>
<dbReference type="InterPro" id="IPR003661">
    <property type="entry name" value="HisK_dim/P_dom"/>
</dbReference>
<dbReference type="SMART" id="SM00388">
    <property type="entry name" value="HisKA"/>
    <property type="match status" value="1"/>
</dbReference>
<accession>A0ABT3N8T8</accession>
<keyword evidence="3 4" id="KW-0597">Phosphoprotein</keyword>
<sequence>MLSRLPILPILWIFCSLASPWLLPFPALSLELPNNTLLPGSFFNQNHIAQELVQKHGSIMLLVDPATGKIEDANAAAWHFYGYPELLQQNIKTINQLDPEEIEKEMHRAGELRHNFFLFRHRLADGRIRDVEVTSYPVTVGQRTLLFSIVVDVTDRIQAETENRQREKQIRILILTGLLLQSFLFFLLFQSRQKRKNMEERLRAIIDHSPLLISEISAAGRYLLCNNETARTFGLQKEEIIGKYFTELLPEKTAALFMHRLAQIQRTRKAIFVEDRISTAHGDRDYETVLFPLFDSAGNIRSIAGISHNVTEIKHYNREKKALQTQLIDAHRMEAIGMLASGIAHDFNNILFPIMGYAEMLLMHIPPEDPGHAKLSAIHTAALRGRDLTHQILTFARKEHQEPRALKLQPIIKEVLKFIRATIPSSIRIRTYIQNDCRPVKAEPAHIHQILMNLITNAYHAMETAGGDMQIHLKEIYVDRPTHVNPTMAAGNYIRLSVKDTGTGISPQNLDKIFQSFFTTKERGKGTGMGLSVVKDIVEKCGGYIQVESHEGQGSSFHIYLPVTTASNSEETIAPTKKRQGGNEHILLVDDEKAIIKLQETILRSLGYTVTSCTESSQALACFAASPHDFDLVLTDMHMPEMSGDRLAQAILAIRPRTPILISTGFSENLTEEKLSALGIRGLLTKPVTAGDLAAKIRQVLDAA</sequence>
<proteinExistence type="predicted"/>
<dbReference type="Gene3D" id="3.30.565.10">
    <property type="entry name" value="Histidine kinase-like ATPase, C-terminal domain"/>
    <property type="match status" value="1"/>
</dbReference>
<dbReference type="Gene3D" id="3.40.50.2300">
    <property type="match status" value="1"/>
</dbReference>
<evidence type="ECO:0000256" key="3">
    <source>
        <dbReference type="ARBA" id="ARBA00022553"/>
    </source>
</evidence>
<keyword evidence="5" id="KW-1133">Transmembrane helix</keyword>
<dbReference type="CDD" id="cd17546">
    <property type="entry name" value="REC_hyHK_CKI1_RcsC-like"/>
    <property type="match status" value="1"/>
</dbReference>
<dbReference type="SUPFAM" id="SSF52172">
    <property type="entry name" value="CheY-like"/>
    <property type="match status" value="1"/>
</dbReference>
<dbReference type="SMART" id="SM00448">
    <property type="entry name" value="REC"/>
    <property type="match status" value="1"/>
</dbReference>
<comment type="caution">
    <text evidence="9">The sequence shown here is derived from an EMBL/GenBank/DDBJ whole genome shotgun (WGS) entry which is preliminary data.</text>
</comment>
<dbReference type="InterPro" id="IPR005467">
    <property type="entry name" value="His_kinase_dom"/>
</dbReference>
<evidence type="ECO:0000256" key="1">
    <source>
        <dbReference type="ARBA" id="ARBA00000085"/>
    </source>
</evidence>
<dbReference type="InterPro" id="IPR001789">
    <property type="entry name" value="Sig_transdc_resp-reg_receiver"/>
</dbReference>
<dbReference type="SUPFAM" id="SSF47384">
    <property type="entry name" value="Homodimeric domain of signal transducing histidine kinase"/>
    <property type="match status" value="1"/>
</dbReference>
<dbReference type="PROSITE" id="PS50109">
    <property type="entry name" value="HIS_KIN"/>
    <property type="match status" value="1"/>
</dbReference>
<dbReference type="Pfam" id="PF00512">
    <property type="entry name" value="HisKA"/>
    <property type="match status" value="1"/>
</dbReference>
<dbReference type="SMART" id="SM00091">
    <property type="entry name" value="PAS"/>
    <property type="match status" value="2"/>
</dbReference>
<evidence type="ECO:0000313" key="9">
    <source>
        <dbReference type="EMBL" id="MCW7753865.1"/>
    </source>
</evidence>
<dbReference type="SUPFAM" id="SSF55874">
    <property type="entry name" value="ATPase domain of HSP90 chaperone/DNA topoisomerase II/histidine kinase"/>
    <property type="match status" value="1"/>
</dbReference>
<dbReference type="EMBL" id="JAPFPW010000007">
    <property type="protein sequence ID" value="MCW7753865.1"/>
    <property type="molecule type" value="Genomic_DNA"/>
</dbReference>
<evidence type="ECO:0000259" key="7">
    <source>
        <dbReference type="PROSITE" id="PS50110"/>
    </source>
</evidence>
<dbReference type="CDD" id="cd00082">
    <property type="entry name" value="HisKA"/>
    <property type="match status" value="1"/>
</dbReference>
<dbReference type="PROSITE" id="PS50112">
    <property type="entry name" value="PAS"/>
    <property type="match status" value="1"/>
</dbReference>
<feature type="domain" description="Response regulatory" evidence="7">
    <location>
        <begin position="585"/>
        <end position="701"/>
    </location>
</feature>
<evidence type="ECO:0000313" key="10">
    <source>
        <dbReference type="Proteomes" id="UP001209681"/>
    </source>
</evidence>
<dbReference type="Pfam" id="PF08448">
    <property type="entry name" value="PAS_4"/>
    <property type="match status" value="1"/>
</dbReference>
<dbReference type="Pfam" id="PF02518">
    <property type="entry name" value="HATPase_c"/>
    <property type="match status" value="1"/>
</dbReference>
<dbReference type="InterPro" id="IPR036890">
    <property type="entry name" value="HATPase_C_sf"/>
</dbReference>
<feature type="modified residue" description="4-aspartylphosphate" evidence="4">
    <location>
        <position position="636"/>
    </location>
</feature>
<evidence type="ECO:0000256" key="4">
    <source>
        <dbReference type="PROSITE-ProRule" id="PRU00169"/>
    </source>
</evidence>
<keyword evidence="5" id="KW-0472">Membrane</keyword>
<evidence type="ECO:0000259" key="6">
    <source>
        <dbReference type="PROSITE" id="PS50109"/>
    </source>
</evidence>
<feature type="transmembrane region" description="Helical" evidence="5">
    <location>
        <begin position="170"/>
        <end position="189"/>
    </location>
</feature>
<dbReference type="InterPro" id="IPR011006">
    <property type="entry name" value="CheY-like_superfamily"/>
</dbReference>
<dbReference type="Proteomes" id="UP001209681">
    <property type="component" value="Unassembled WGS sequence"/>
</dbReference>
<dbReference type="PROSITE" id="PS50110">
    <property type="entry name" value="RESPONSE_REGULATORY"/>
    <property type="match status" value="1"/>
</dbReference>
<dbReference type="InterPro" id="IPR004358">
    <property type="entry name" value="Sig_transdc_His_kin-like_C"/>
</dbReference>
<dbReference type="NCBIfam" id="TIGR00229">
    <property type="entry name" value="sensory_box"/>
    <property type="match status" value="2"/>
</dbReference>
<dbReference type="InterPro" id="IPR035965">
    <property type="entry name" value="PAS-like_dom_sf"/>
</dbReference>
<dbReference type="RefSeq" id="WP_265424734.1">
    <property type="nucleotide sequence ID" value="NZ_JAPFPW010000007.1"/>
</dbReference>
<dbReference type="InterPro" id="IPR000014">
    <property type="entry name" value="PAS"/>
</dbReference>
<dbReference type="Gene3D" id="1.10.287.130">
    <property type="match status" value="1"/>
</dbReference>
<keyword evidence="10" id="KW-1185">Reference proteome</keyword>
<keyword evidence="5" id="KW-0812">Transmembrane</keyword>
<dbReference type="InterPro" id="IPR013656">
    <property type="entry name" value="PAS_4"/>
</dbReference>
<dbReference type="CDD" id="cd00130">
    <property type="entry name" value="PAS"/>
    <property type="match status" value="2"/>
</dbReference>
<dbReference type="Pfam" id="PF13426">
    <property type="entry name" value="PAS_9"/>
    <property type="match status" value="1"/>
</dbReference>
<evidence type="ECO:0000259" key="8">
    <source>
        <dbReference type="PROSITE" id="PS50112"/>
    </source>
</evidence>
<comment type="catalytic activity">
    <reaction evidence="1">
        <text>ATP + protein L-histidine = ADP + protein N-phospho-L-histidine.</text>
        <dbReference type="EC" id="2.7.13.3"/>
    </reaction>
</comment>
<protein>
    <recommendedName>
        <fullName evidence="2">histidine kinase</fullName>
        <ecNumber evidence="2">2.7.13.3</ecNumber>
    </recommendedName>
</protein>
<name>A0ABT3N8T8_9BACT</name>
<dbReference type="Pfam" id="PF00072">
    <property type="entry name" value="Response_reg"/>
    <property type="match status" value="1"/>
</dbReference>
<dbReference type="PRINTS" id="PR00344">
    <property type="entry name" value="BCTRLSENSOR"/>
</dbReference>
<organism evidence="9 10">
    <name type="scientific">Desulfobotulus pelophilus</name>
    <dbReference type="NCBI Taxonomy" id="2823377"/>
    <lineage>
        <taxon>Bacteria</taxon>
        <taxon>Pseudomonadati</taxon>
        <taxon>Thermodesulfobacteriota</taxon>
        <taxon>Desulfobacteria</taxon>
        <taxon>Desulfobacterales</taxon>
        <taxon>Desulfobacteraceae</taxon>
        <taxon>Desulfobotulus</taxon>
    </lineage>
</organism>
<feature type="domain" description="PAS" evidence="8">
    <location>
        <begin position="198"/>
        <end position="268"/>
    </location>
</feature>
<reference evidence="9 10" key="1">
    <citation type="submission" date="2022-11" db="EMBL/GenBank/DDBJ databases">
        <title>Desulfobotulus tamanensis H1 sp. nov. - anaerobic, alkaliphilic, sulphate reducing bacterium isolated from terrestrial mud volcano.</title>
        <authorList>
            <person name="Frolova A."/>
            <person name="Merkel A.Y."/>
            <person name="Slobodkin A.I."/>
        </authorList>
    </citation>
    <scope>NUCLEOTIDE SEQUENCE [LARGE SCALE GENOMIC DNA]</scope>
    <source>
        <strain evidence="9 10">H1</strain>
    </source>
</reference>
<evidence type="ECO:0000256" key="5">
    <source>
        <dbReference type="SAM" id="Phobius"/>
    </source>
</evidence>
<dbReference type="SUPFAM" id="SSF55785">
    <property type="entry name" value="PYP-like sensor domain (PAS domain)"/>
    <property type="match status" value="2"/>
</dbReference>
<dbReference type="PANTHER" id="PTHR43065">
    <property type="entry name" value="SENSOR HISTIDINE KINASE"/>
    <property type="match status" value="1"/>
</dbReference>
<dbReference type="InterPro" id="IPR036097">
    <property type="entry name" value="HisK_dim/P_sf"/>
</dbReference>
<dbReference type="PANTHER" id="PTHR43065:SF42">
    <property type="entry name" value="TWO-COMPONENT SENSOR PPRA"/>
    <property type="match status" value="1"/>
</dbReference>